<evidence type="ECO:0000313" key="3">
    <source>
        <dbReference type="Proteomes" id="UP000435877"/>
    </source>
</evidence>
<proteinExistence type="predicted"/>
<evidence type="ECO:0000313" key="2">
    <source>
        <dbReference type="EMBL" id="CAA0105849.1"/>
    </source>
</evidence>
<gene>
    <name evidence="2" type="ORF">IHBHHGIJ_02886</name>
    <name evidence="1" type="ORF">KFEGEMFD_02258</name>
</gene>
<keyword evidence="3" id="KW-1185">Reference proteome</keyword>
<name>A0A5S9PMA2_9GAMM</name>
<accession>A0A5S9PMA2</accession>
<dbReference type="EMBL" id="CACSIM010000003">
    <property type="protein sequence ID" value="CAA0105551.1"/>
    <property type="molecule type" value="Genomic_DNA"/>
</dbReference>
<dbReference type="EMBL" id="CACSIK010000002">
    <property type="protein sequence ID" value="CAA0105849.1"/>
    <property type="molecule type" value="Genomic_DNA"/>
</dbReference>
<protein>
    <submittedName>
        <fullName evidence="1">Uncharacterized protein</fullName>
    </submittedName>
</protein>
<sequence>MAYNLLLPSVGSVSLNVTQGNIISMAAERK</sequence>
<reference evidence="3 4" key="1">
    <citation type="submission" date="2019-11" db="EMBL/GenBank/DDBJ databases">
        <authorList>
            <person name="Holert J."/>
        </authorList>
    </citation>
    <scope>NUCLEOTIDE SEQUENCE [LARGE SCALE GENOMIC DNA]</scope>
    <source>
        <strain evidence="1">BC3_2A</strain>
        <strain evidence="2">SB11_1A</strain>
    </source>
</reference>
<organism evidence="1 4">
    <name type="scientific">Zhongshania aliphaticivorans</name>
    <dbReference type="NCBI Taxonomy" id="1470434"/>
    <lineage>
        <taxon>Bacteria</taxon>
        <taxon>Pseudomonadati</taxon>
        <taxon>Pseudomonadota</taxon>
        <taxon>Gammaproteobacteria</taxon>
        <taxon>Cellvibrionales</taxon>
        <taxon>Spongiibacteraceae</taxon>
        <taxon>Zhongshania</taxon>
    </lineage>
</organism>
<evidence type="ECO:0000313" key="1">
    <source>
        <dbReference type="EMBL" id="CAA0105551.1"/>
    </source>
</evidence>
<dbReference type="Proteomes" id="UP000435877">
    <property type="component" value="Unassembled WGS sequence"/>
</dbReference>
<dbReference type="AlphaFoldDB" id="A0A5S9PMA2"/>
<evidence type="ECO:0000313" key="4">
    <source>
        <dbReference type="Proteomes" id="UP000439591"/>
    </source>
</evidence>
<dbReference type="Proteomes" id="UP000439591">
    <property type="component" value="Unassembled WGS sequence"/>
</dbReference>